<evidence type="ECO:0000256" key="1">
    <source>
        <dbReference type="ARBA" id="ARBA00010333"/>
    </source>
</evidence>
<sequence length="315" mass="34303">MMRRLIRSNPMLRPLRPWLMLAALAPWAPLAANAQAPAAPVALTGTLAKVHQKGEVALAYRQSSVPFSYLDAQGKPIGYSIELCKAVVHAMEATVHKPLTIRWVPVTSATRMEAITSGQADLECGSTTSNKERQQTVAFSPTFFVSGTKLLVKKGSPVRDYTGLAGKKVAVTAGTTNEKTMRDLSARFQLNLQILPMRDHAESFAQVTSGAADAFATDDVLLYGLVAQTPGGREQYAVVGDFLSYDPYGVMYRKGDAPMAQLVTETFQALAADREIERQYNRWFLKKLPTGQTLGLPMSPQLKIILESLAATQGE</sequence>
<organism evidence="6 7">
    <name type="scientific">Comamonas odontotermitis</name>
    <dbReference type="NCBI Taxonomy" id="379895"/>
    <lineage>
        <taxon>Bacteria</taxon>
        <taxon>Pseudomonadati</taxon>
        <taxon>Pseudomonadota</taxon>
        <taxon>Betaproteobacteria</taxon>
        <taxon>Burkholderiales</taxon>
        <taxon>Comamonadaceae</taxon>
        <taxon>Comamonas</taxon>
    </lineage>
</organism>
<feature type="domain" description="Solute-binding protein family 3/N-terminal" evidence="5">
    <location>
        <begin position="55"/>
        <end position="287"/>
    </location>
</feature>
<evidence type="ECO:0000256" key="2">
    <source>
        <dbReference type="ARBA" id="ARBA00022448"/>
    </source>
</evidence>
<feature type="chain" id="PRO_5046578643" evidence="4">
    <location>
        <begin position="35"/>
        <end position="315"/>
    </location>
</feature>
<dbReference type="Gene3D" id="3.40.190.10">
    <property type="entry name" value="Periplasmic binding protein-like II"/>
    <property type="match status" value="2"/>
</dbReference>
<proteinExistence type="inferred from homology"/>
<dbReference type="CDD" id="cd13688">
    <property type="entry name" value="PBP2_GltI_DEBP"/>
    <property type="match status" value="1"/>
</dbReference>
<gene>
    <name evidence="6" type="ORF">HNP33_000049</name>
</gene>
<dbReference type="Proteomes" id="UP000562492">
    <property type="component" value="Unassembled WGS sequence"/>
</dbReference>
<dbReference type="EMBL" id="JACHKZ010000001">
    <property type="protein sequence ID" value="MBB6576001.1"/>
    <property type="molecule type" value="Genomic_DNA"/>
</dbReference>
<dbReference type="PANTHER" id="PTHR30085:SF2">
    <property type="entry name" value="GLUTAMATE_ASPARTATE IMPORT SOLUTE-BINDING PROTEIN"/>
    <property type="match status" value="1"/>
</dbReference>
<dbReference type="PANTHER" id="PTHR30085">
    <property type="entry name" value="AMINO ACID ABC TRANSPORTER PERMEASE"/>
    <property type="match status" value="1"/>
</dbReference>
<evidence type="ECO:0000313" key="7">
    <source>
        <dbReference type="Proteomes" id="UP000562492"/>
    </source>
</evidence>
<dbReference type="SMART" id="SM00062">
    <property type="entry name" value="PBPb"/>
    <property type="match status" value="1"/>
</dbReference>
<evidence type="ECO:0000259" key="5">
    <source>
        <dbReference type="SMART" id="SM00062"/>
    </source>
</evidence>
<name>A0ABR6RA25_9BURK</name>
<evidence type="ECO:0000256" key="4">
    <source>
        <dbReference type="SAM" id="SignalP"/>
    </source>
</evidence>
<accession>A0ABR6RA25</accession>
<dbReference type="InterPro" id="IPR001638">
    <property type="entry name" value="Solute-binding_3/MltF_N"/>
</dbReference>
<keyword evidence="3 4" id="KW-0732">Signal</keyword>
<evidence type="ECO:0000313" key="6">
    <source>
        <dbReference type="EMBL" id="MBB6576001.1"/>
    </source>
</evidence>
<comment type="caution">
    <text evidence="6">The sequence shown here is derived from an EMBL/GenBank/DDBJ whole genome shotgun (WGS) entry which is preliminary data.</text>
</comment>
<comment type="similarity">
    <text evidence="1">Belongs to the bacterial solute-binding protein 3 family.</text>
</comment>
<dbReference type="SUPFAM" id="SSF53850">
    <property type="entry name" value="Periplasmic binding protein-like II"/>
    <property type="match status" value="1"/>
</dbReference>
<protein>
    <submittedName>
        <fullName evidence="6">Glutamate/aspartate transport system substrate-binding protein</fullName>
    </submittedName>
</protein>
<dbReference type="Pfam" id="PF00497">
    <property type="entry name" value="SBP_bac_3"/>
    <property type="match status" value="1"/>
</dbReference>
<feature type="signal peptide" evidence="4">
    <location>
        <begin position="1"/>
        <end position="34"/>
    </location>
</feature>
<keyword evidence="2" id="KW-0813">Transport</keyword>
<evidence type="ECO:0000256" key="3">
    <source>
        <dbReference type="ARBA" id="ARBA00022729"/>
    </source>
</evidence>
<reference evidence="6 7" key="1">
    <citation type="submission" date="2020-08" db="EMBL/GenBank/DDBJ databases">
        <title>Functional genomics of gut bacteria from endangered species of beetles.</title>
        <authorList>
            <person name="Carlos-Shanley C."/>
        </authorList>
    </citation>
    <scope>NUCLEOTIDE SEQUENCE [LARGE SCALE GENOMIC DNA]</scope>
    <source>
        <strain evidence="6 7">S00124</strain>
    </source>
</reference>
<dbReference type="InterPro" id="IPR051455">
    <property type="entry name" value="Bact_solute-bind_prot3"/>
</dbReference>
<keyword evidence="7" id="KW-1185">Reference proteome</keyword>